<reference evidence="2 3" key="1">
    <citation type="journal article" date="2009" name="PLoS Genet.">
        <title>The genome of Nectria haematococca: contribution of supernumerary chromosomes to gene expansion.</title>
        <authorList>
            <person name="Coleman J.J."/>
            <person name="Rounsley S.D."/>
            <person name="Rodriguez-Carres M."/>
            <person name="Kuo A."/>
            <person name="Wasmann C.C."/>
            <person name="Grimwood J."/>
            <person name="Schmutz J."/>
            <person name="Taga M."/>
            <person name="White G.J."/>
            <person name="Zhou S."/>
            <person name="Schwartz D.C."/>
            <person name="Freitag M."/>
            <person name="Ma L.J."/>
            <person name="Danchin E.G."/>
            <person name="Henrissat B."/>
            <person name="Coutinho P.M."/>
            <person name="Nelson D.R."/>
            <person name="Straney D."/>
            <person name="Napoli C.A."/>
            <person name="Barker B.M."/>
            <person name="Gribskov M."/>
            <person name="Rep M."/>
            <person name="Kroken S."/>
            <person name="Molnar I."/>
            <person name="Rensing C."/>
            <person name="Kennell J.C."/>
            <person name="Zamora J."/>
            <person name="Farman M.L."/>
            <person name="Selker E.U."/>
            <person name="Salamov A."/>
            <person name="Shapiro H."/>
            <person name="Pangilinan J."/>
            <person name="Lindquist E."/>
            <person name="Lamers C."/>
            <person name="Grigoriev I.V."/>
            <person name="Geiser D.M."/>
            <person name="Covert S.F."/>
            <person name="Temporini E."/>
            <person name="Vanetten H.D."/>
        </authorList>
    </citation>
    <scope>NUCLEOTIDE SEQUENCE [LARGE SCALE GENOMIC DNA]</scope>
    <source>
        <strain evidence="3">ATCC MYA-4622 / CBS 123669 / FGSC 9596 / NRRL 45880 / 77-13-4</strain>
    </source>
</reference>
<dbReference type="Proteomes" id="UP000005206">
    <property type="component" value="Chromosome 13"/>
</dbReference>
<feature type="compositionally biased region" description="Polar residues" evidence="1">
    <location>
        <begin position="90"/>
        <end position="101"/>
    </location>
</feature>
<proteinExistence type="predicted"/>
<dbReference type="InParanoid" id="C7ZJT6"/>
<accession>C7ZJT6</accession>
<dbReference type="GeneID" id="9676154"/>
<dbReference type="AlphaFoldDB" id="C7ZJT6"/>
<dbReference type="EMBL" id="GG698936">
    <property type="protein sequence ID" value="EEU35652.1"/>
    <property type="molecule type" value="Genomic_DNA"/>
</dbReference>
<dbReference type="RefSeq" id="XP_003041365.1">
    <property type="nucleotide sequence ID" value="XM_003041319.1"/>
</dbReference>
<sequence length="185" mass="17991">MAGDNDRASSCVLTRTLPIITTEACPGNGHGIATAFVPAGTQLPVPDFPKPGEPGAFTPSSHPTGANSGLDPPKNSNAADLEPGALSPDAPSSSEPGSQSGVPDPDASGVSGFPEEPGTNKQLDRPEQPGTPESPGSGSGSGTTTASGGIETPVVVGSAGSSIGIDQGIMVFAGLVAGLGPIVIR</sequence>
<feature type="region of interest" description="Disordered" evidence="1">
    <location>
        <begin position="40"/>
        <end position="153"/>
    </location>
</feature>
<dbReference type="OrthoDB" id="5094627at2759"/>
<evidence type="ECO:0000313" key="2">
    <source>
        <dbReference type="EMBL" id="EEU35652.1"/>
    </source>
</evidence>
<evidence type="ECO:0000313" key="3">
    <source>
        <dbReference type="Proteomes" id="UP000005206"/>
    </source>
</evidence>
<feature type="compositionally biased region" description="Low complexity" evidence="1">
    <location>
        <begin position="128"/>
        <end position="152"/>
    </location>
</feature>
<gene>
    <name evidence="2" type="ORF">NECHADRAFT_87928</name>
</gene>
<name>C7ZJT6_FUSV7</name>
<keyword evidence="3" id="KW-1185">Reference proteome</keyword>
<dbReference type="KEGG" id="nhe:NECHADRAFT_87928"/>
<evidence type="ECO:0000256" key="1">
    <source>
        <dbReference type="SAM" id="MobiDB-lite"/>
    </source>
</evidence>
<dbReference type="HOGENOM" id="CLU_1461696_0_0_1"/>
<feature type="compositionally biased region" description="Polar residues" evidence="1">
    <location>
        <begin position="58"/>
        <end position="67"/>
    </location>
</feature>
<dbReference type="VEuPathDB" id="FungiDB:NECHADRAFT_87928"/>
<protein>
    <submittedName>
        <fullName evidence="2">Uncharacterized protein</fullName>
    </submittedName>
</protein>
<organism evidence="2 3">
    <name type="scientific">Fusarium vanettenii (strain ATCC MYA-4622 / CBS 123669 / FGSC 9596 / NRRL 45880 / 77-13-4)</name>
    <name type="common">Fusarium solani subsp. pisi</name>
    <dbReference type="NCBI Taxonomy" id="660122"/>
    <lineage>
        <taxon>Eukaryota</taxon>
        <taxon>Fungi</taxon>
        <taxon>Dikarya</taxon>
        <taxon>Ascomycota</taxon>
        <taxon>Pezizomycotina</taxon>
        <taxon>Sordariomycetes</taxon>
        <taxon>Hypocreomycetidae</taxon>
        <taxon>Hypocreales</taxon>
        <taxon>Nectriaceae</taxon>
        <taxon>Fusarium</taxon>
        <taxon>Fusarium solani species complex</taxon>
        <taxon>Fusarium vanettenii</taxon>
    </lineage>
</organism>